<proteinExistence type="inferred from homology"/>
<reference evidence="21" key="1">
    <citation type="submission" date="2016-10" db="EMBL/GenBank/DDBJ databases">
        <authorList>
            <person name="Varghese N."/>
            <person name="Submissions S."/>
        </authorList>
    </citation>
    <scope>NUCLEOTIDE SEQUENCE [LARGE SCALE GENOMIC DNA]</scope>
    <source>
        <strain evidence="21">AAP</strain>
    </source>
</reference>
<keyword evidence="9" id="KW-0406">Ion transport</keyword>
<evidence type="ECO:0000256" key="7">
    <source>
        <dbReference type="ARBA" id="ARBA00022729"/>
    </source>
</evidence>
<dbReference type="PROSITE" id="PS00430">
    <property type="entry name" value="TONB_DEPENDENT_REC_1"/>
    <property type="match status" value="1"/>
</dbReference>
<name>A0A1G9PC26_9GAMM</name>
<gene>
    <name evidence="20" type="ORF">SAMN05192555_10849</name>
</gene>
<evidence type="ECO:0000256" key="2">
    <source>
        <dbReference type="ARBA" id="ARBA00009810"/>
    </source>
</evidence>
<evidence type="ECO:0000256" key="17">
    <source>
        <dbReference type="SAM" id="SignalP"/>
    </source>
</evidence>
<keyword evidence="5" id="KW-0410">Iron transport</keyword>
<dbReference type="FunFam" id="2.170.130.10:FF:000010">
    <property type="entry name" value="Ferripyoverdine receptor"/>
    <property type="match status" value="1"/>
</dbReference>
<dbReference type="InterPro" id="IPR039426">
    <property type="entry name" value="TonB-dep_rcpt-like"/>
</dbReference>
<dbReference type="InterPro" id="IPR000531">
    <property type="entry name" value="Beta-barrel_TonB"/>
</dbReference>
<keyword evidence="7 17" id="KW-0732">Signal</keyword>
<evidence type="ECO:0000313" key="21">
    <source>
        <dbReference type="Proteomes" id="UP000199107"/>
    </source>
</evidence>
<dbReference type="InterPro" id="IPR010105">
    <property type="entry name" value="TonB_sidphr_rcpt"/>
</dbReference>
<feature type="short sequence motif" description="TonB box" evidence="15">
    <location>
        <begin position="62"/>
        <end position="68"/>
    </location>
</feature>
<evidence type="ECO:0000256" key="8">
    <source>
        <dbReference type="ARBA" id="ARBA00023004"/>
    </source>
</evidence>
<evidence type="ECO:0000256" key="12">
    <source>
        <dbReference type="ARBA" id="ARBA00023170"/>
    </source>
</evidence>
<dbReference type="Pfam" id="PF07715">
    <property type="entry name" value="Plug"/>
    <property type="match status" value="1"/>
</dbReference>
<comment type="subcellular location">
    <subcellularLocation>
        <location evidence="1 14">Cell outer membrane</location>
        <topology evidence="1 14">Multi-pass membrane protein</topology>
    </subcellularLocation>
</comment>
<dbReference type="InterPro" id="IPR010916">
    <property type="entry name" value="TonB_box_CS"/>
</dbReference>
<dbReference type="GO" id="GO:0015344">
    <property type="term" value="F:siderophore uptake transmembrane transporter activity"/>
    <property type="evidence" value="ECO:0007669"/>
    <property type="project" value="TreeGrafter"/>
</dbReference>
<dbReference type="CDD" id="cd01347">
    <property type="entry name" value="ligand_gated_channel"/>
    <property type="match status" value="1"/>
</dbReference>
<evidence type="ECO:0000259" key="18">
    <source>
        <dbReference type="Pfam" id="PF00593"/>
    </source>
</evidence>
<evidence type="ECO:0000256" key="14">
    <source>
        <dbReference type="PROSITE-ProRule" id="PRU01360"/>
    </source>
</evidence>
<dbReference type="InterPro" id="IPR036942">
    <property type="entry name" value="Beta-barrel_TonB_sf"/>
</dbReference>
<evidence type="ECO:0000256" key="4">
    <source>
        <dbReference type="ARBA" id="ARBA00022452"/>
    </source>
</evidence>
<organism evidence="20 21">
    <name type="scientific">Franzmannia pantelleriensis</name>
    <dbReference type="NCBI Taxonomy" id="48727"/>
    <lineage>
        <taxon>Bacteria</taxon>
        <taxon>Pseudomonadati</taxon>
        <taxon>Pseudomonadota</taxon>
        <taxon>Gammaproteobacteria</taxon>
        <taxon>Oceanospirillales</taxon>
        <taxon>Halomonadaceae</taxon>
        <taxon>Franzmannia</taxon>
    </lineage>
</organism>
<dbReference type="Gene3D" id="2.40.170.20">
    <property type="entry name" value="TonB-dependent receptor, beta-barrel domain"/>
    <property type="match status" value="1"/>
</dbReference>
<evidence type="ECO:0000256" key="11">
    <source>
        <dbReference type="ARBA" id="ARBA00023136"/>
    </source>
</evidence>
<dbReference type="OrthoDB" id="8663017at2"/>
<dbReference type="Gene3D" id="2.170.130.10">
    <property type="entry name" value="TonB-dependent receptor, plug domain"/>
    <property type="match status" value="1"/>
</dbReference>
<keyword evidence="8" id="KW-0408">Iron</keyword>
<evidence type="ECO:0000256" key="16">
    <source>
        <dbReference type="RuleBase" id="RU003357"/>
    </source>
</evidence>
<dbReference type="GO" id="GO:0009279">
    <property type="term" value="C:cell outer membrane"/>
    <property type="evidence" value="ECO:0007669"/>
    <property type="project" value="UniProtKB-SubCell"/>
</dbReference>
<dbReference type="InterPro" id="IPR037066">
    <property type="entry name" value="Plug_dom_sf"/>
</dbReference>
<comment type="similarity">
    <text evidence="2 14 16">Belongs to the TonB-dependent receptor family.</text>
</comment>
<keyword evidence="13 14" id="KW-0998">Cell outer membrane</keyword>
<keyword evidence="6 14" id="KW-0812">Transmembrane</keyword>
<feature type="signal peptide" evidence="17">
    <location>
        <begin position="1"/>
        <end position="49"/>
    </location>
</feature>
<protein>
    <submittedName>
        <fullName evidence="20">Outer-membrane receptor for ferric coprogen and ferric-rhodotorulic acid</fullName>
    </submittedName>
</protein>
<dbReference type="PANTHER" id="PTHR32552:SF74">
    <property type="entry name" value="HYDROXAMATE SIDEROPHORE RECEPTOR FHUE"/>
    <property type="match status" value="1"/>
</dbReference>
<keyword evidence="12 20" id="KW-0675">Receptor</keyword>
<evidence type="ECO:0000259" key="19">
    <source>
        <dbReference type="Pfam" id="PF07715"/>
    </source>
</evidence>
<evidence type="ECO:0000256" key="15">
    <source>
        <dbReference type="PROSITE-ProRule" id="PRU10143"/>
    </source>
</evidence>
<dbReference type="SUPFAM" id="SSF56935">
    <property type="entry name" value="Porins"/>
    <property type="match status" value="1"/>
</dbReference>
<accession>A0A1G9PC26</accession>
<evidence type="ECO:0000256" key="13">
    <source>
        <dbReference type="ARBA" id="ARBA00023237"/>
    </source>
</evidence>
<dbReference type="STRING" id="48727.SAMN05192555_10849"/>
<dbReference type="NCBIfam" id="TIGR01783">
    <property type="entry name" value="TonB-siderophor"/>
    <property type="match status" value="1"/>
</dbReference>
<keyword evidence="21" id="KW-1185">Reference proteome</keyword>
<evidence type="ECO:0000256" key="10">
    <source>
        <dbReference type="ARBA" id="ARBA00023077"/>
    </source>
</evidence>
<feature type="domain" description="TonB-dependent receptor plug" evidence="19">
    <location>
        <begin position="91"/>
        <end position="193"/>
    </location>
</feature>
<evidence type="ECO:0000313" key="20">
    <source>
        <dbReference type="EMBL" id="SDL96041.1"/>
    </source>
</evidence>
<dbReference type="PROSITE" id="PS52016">
    <property type="entry name" value="TONB_DEPENDENT_REC_3"/>
    <property type="match status" value="1"/>
</dbReference>
<evidence type="ECO:0000256" key="1">
    <source>
        <dbReference type="ARBA" id="ARBA00004571"/>
    </source>
</evidence>
<dbReference type="Pfam" id="PF00593">
    <property type="entry name" value="TonB_dep_Rec_b-barrel"/>
    <property type="match status" value="1"/>
</dbReference>
<dbReference type="RefSeq" id="WP_089658630.1">
    <property type="nucleotide sequence ID" value="NZ_FNGH01000008.1"/>
</dbReference>
<dbReference type="AlphaFoldDB" id="A0A1G9PC26"/>
<dbReference type="GO" id="GO:0015891">
    <property type="term" value="P:siderophore transport"/>
    <property type="evidence" value="ECO:0007669"/>
    <property type="project" value="InterPro"/>
</dbReference>
<evidence type="ECO:0000256" key="3">
    <source>
        <dbReference type="ARBA" id="ARBA00022448"/>
    </source>
</evidence>
<dbReference type="InterPro" id="IPR012910">
    <property type="entry name" value="Plug_dom"/>
</dbReference>
<feature type="chain" id="PRO_5011770407" evidence="17">
    <location>
        <begin position="50"/>
        <end position="735"/>
    </location>
</feature>
<dbReference type="Proteomes" id="UP000199107">
    <property type="component" value="Unassembled WGS sequence"/>
</dbReference>
<dbReference type="PANTHER" id="PTHR32552">
    <property type="entry name" value="FERRICHROME IRON RECEPTOR-RELATED"/>
    <property type="match status" value="1"/>
</dbReference>
<evidence type="ECO:0000256" key="5">
    <source>
        <dbReference type="ARBA" id="ARBA00022496"/>
    </source>
</evidence>
<evidence type="ECO:0000256" key="9">
    <source>
        <dbReference type="ARBA" id="ARBA00023065"/>
    </source>
</evidence>
<keyword evidence="3 14" id="KW-0813">Transport</keyword>
<dbReference type="EMBL" id="FNGH01000008">
    <property type="protein sequence ID" value="SDL96041.1"/>
    <property type="molecule type" value="Genomic_DNA"/>
</dbReference>
<dbReference type="NCBIfam" id="NF007447">
    <property type="entry name" value="PRK10003.1"/>
    <property type="match status" value="1"/>
</dbReference>
<evidence type="ECO:0000256" key="6">
    <source>
        <dbReference type="ARBA" id="ARBA00022692"/>
    </source>
</evidence>
<keyword evidence="11 14" id="KW-0472">Membrane</keyword>
<keyword evidence="10 15" id="KW-0798">TonB box</keyword>
<feature type="domain" description="TonB-dependent receptor-like beta-barrel" evidence="18">
    <location>
        <begin position="280"/>
        <end position="706"/>
    </location>
</feature>
<keyword evidence="4 14" id="KW-1134">Transmembrane beta strand</keyword>
<dbReference type="GO" id="GO:0038023">
    <property type="term" value="F:signaling receptor activity"/>
    <property type="evidence" value="ECO:0007669"/>
    <property type="project" value="InterPro"/>
</dbReference>
<sequence>MKTSSRHAGSMTQQPMAKRSVVTSLRAWRHVSLIAFLAATLGASSGALAQSDSADDTTSLETVTVTGENLYENVGYTRRSTSAGTRFDLSPKEIPQALSIITEQRISDQNLRTVEDVLANTTGVSARQIDSSRVSFFSRGFRINSFQYDGLPTLNTDNRWDFGEGALNAAIYDRVEVVRGANGLLTGAGNPGASVNFVRKRANSRELTGSLSGSLGRWNQHGTVADVTTPLTQSGDVRARFIGGYEEGDSHLDRFSERTKFGYAVIDADVTEHTTLSVGYDYHRGRHSSPTWGGLPLWYADGGETHYSRSFSVAPDWSYNDRESEKVFADVEHRFANDWTLRGAATHAVTNLDSKLAYPYGFPDRASGQGMYYFTGWNRGEREVDAVDVYASGPFSLLGRQHELVIGGSYSEQTNDYENTFTAGFDPGNFNRWDGLTPEQQWPDFAPSEGTSVRQKAVYSAARLSLADPLTLILGARHSDWSGSSWTAAGGTDAQAQNEITPYGGLIYDIDDTWSVFASYTEIFQPQEYRDASGRFLDPIVGKNYETGLKAAWLDGLLNASLSVFRIEQDNVAQADPLAPGATQTTYHAARGVVSRGVDVEVSGALTRDLDMTVGATHYTATDADGPYSTDRPRTQVKLFSSYRVPQWQPLTVGGGLNWQSHTFVANAAGPNGPQRIDQGSYTLASLFGRYQFTPQLAMQVNINNLFDETYYSYFDGYGVYGEPLNATTTLTYSF</sequence>